<sequence length="181" mass="21017">MTMKTKMERGAWLEVEPKLLEGKLVGNLEWKNQEHHQQPKDKMEDTEKTEEEINRLIRSIDEKGQCSLNSIPRMLKNVQPVFGRIKDRPQMAKIKGKMPSEDMLSNIDENNLATRVILKHLNTTKEELVKMVEDKEQRMKRSNDKSYREVKPVSTGIWIDVVRGKVGPSNKEKENSSSKMS</sequence>
<dbReference type="Proteomes" id="UP000321947">
    <property type="component" value="Unassembled WGS sequence"/>
</dbReference>
<dbReference type="EMBL" id="SSTD01005565">
    <property type="protein sequence ID" value="TYK21581.1"/>
    <property type="molecule type" value="Genomic_DNA"/>
</dbReference>
<evidence type="ECO:0000313" key="5">
    <source>
        <dbReference type="Proteomes" id="UP000321393"/>
    </source>
</evidence>
<feature type="compositionally biased region" description="Basic and acidic residues" evidence="2">
    <location>
        <begin position="31"/>
        <end position="49"/>
    </location>
</feature>
<evidence type="ECO:0000256" key="2">
    <source>
        <dbReference type="SAM" id="MobiDB-lite"/>
    </source>
</evidence>
<feature type="region of interest" description="Disordered" evidence="2">
    <location>
        <begin position="30"/>
        <end position="49"/>
    </location>
</feature>
<dbReference type="EMBL" id="SSTE01020899">
    <property type="protein sequence ID" value="KAA0033325.1"/>
    <property type="molecule type" value="Genomic_DNA"/>
</dbReference>
<protein>
    <submittedName>
        <fullName evidence="3">Protein Ycf2-like</fullName>
    </submittedName>
</protein>
<keyword evidence="1" id="KW-0175">Coiled coil</keyword>
<reference evidence="5 6" key="1">
    <citation type="submission" date="2019-08" db="EMBL/GenBank/DDBJ databases">
        <title>Draft genome sequences of two oriental melons (Cucumis melo L. var makuwa).</title>
        <authorList>
            <person name="Kwon S.-Y."/>
        </authorList>
    </citation>
    <scope>NUCLEOTIDE SEQUENCE [LARGE SCALE GENOMIC DNA]</scope>
    <source>
        <strain evidence="6">cv. Chang Bougi</strain>
        <strain evidence="5">cv. SW 3</strain>
        <tissue evidence="3">Leaf</tissue>
    </source>
</reference>
<accession>A0A5A7SVZ4</accession>
<proteinExistence type="predicted"/>
<evidence type="ECO:0000313" key="4">
    <source>
        <dbReference type="EMBL" id="TYK21581.1"/>
    </source>
</evidence>
<organism evidence="3 5">
    <name type="scientific">Cucumis melo var. makuwa</name>
    <name type="common">Oriental melon</name>
    <dbReference type="NCBI Taxonomy" id="1194695"/>
    <lineage>
        <taxon>Eukaryota</taxon>
        <taxon>Viridiplantae</taxon>
        <taxon>Streptophyta</taxon>
        <taxon>Embryophyta</taxon>
        <taxon>Tracheophyta</taxon>
        <taxon>Spermatophyta</taxon>
        <taxon>Magnoliopsida</taxon>
        <taxon>eudicotyledons</taxon>
        <taxon>Gunneridae</taxon>
        <taxon>Pentapetalae</taxon>
        <taxon>rosids</taxon>
        <taxon>fabids</taxon>
        <taxon>Cucurbitales</taxon>
        <taxon>Cucurbitaceae</taxon>
        <taxon>Benincaseae</taxon>
        <taxon>Cucumis</taxon>
    </lineage>
</organism>
<evidence type="ECO:0000313" key="3">
    <source>
        <dbReference type="EMBL" id="KAA0033325.1"/>
    </source>
</evidence>
<evidence type="ECO:0000256" key="1">
    <source>
        <dbReference type="SAM" id="Coils"/>
    </source>
</evidence>
<dbReference type="Proteomes" id="UP000321393">
    <property type="component" value="Unassembled WGS sequence"/>
</dbReference>
<feature type="coiled-coil region" evidence="1">
    <location>
        <begin position="118"/>
        <end position="145"/>
    </location>
</feature>
<dbReference type="AlphaFoldDB" id="A0A5A7SVZ4"/>
<comment type="caution">
    <text evidence="3">The sequence shown here is derived from an EMBL/GenBank/DDBJ whole genome shotgun (WGS) entry which is preliminary data.</text>
</comment>
<name>A0A5A7SVZ4_CUCMM</name>
<gene>
    <name evidence="4" type="ORF">E5676_scaffold275G00830</name>
    <name evidence="3" type="ORF">E6C27_scaffold845G001400</name>
</gene>
<evidence type="ECO:0000313" key="6">
    <source>
        <dbReference type="Proteomes" id="UP000321947"/>
    </source>
</evidence>